<dbReference type="InterPro" id="IPR019004">
    <property type="entry name" value="YqeY/Aim41"/>
</dbReference>
<protein>
    <submittedName>
        <fullName evidence="1">Glutamyl-tRNA amidotransferase</fullName>
    </submittedName>
</protein>
<dbReference type="GO" id="GO:0016740">
    <property type="term" value="F:transferase activity"/>
    <property type="evidence" value="ECO:0007669"/>
    <property type="project" value="UniProtKB-KW"/>
</dbReference>
<dbReference type="PANTHER" id="PTHR28055:SF1">
    <property type="entry name" value="ALTERED INHERITANCE OF MITOCHONDRIA PROTEIN 41, MITOCHONDRIAL"/>
    <property type="match status" value="1"/>
</dbReference>
<dbReference type="Pfam" id="PF09424">
    <property type="entry name" value="YqeY"/>
    <property type="match status" value="1"/>
</dbReference>
<dbReference type="InterPro" id="IPR023168">
    <property type="entry name" value="GatB_Yqey_C_2"/>
</dbReference>
<dbReference type="EMBL" id="JXQQ01000005">
    <property type="protein sequence ID" value="KIQ36803.1"/>
    <property type="molecule type" value="Genomic_DNA"/>
</dbReference>
<dbReference type="Gene3D" id="1.10.10.410">
    <property type="match status" value="1"/>
</dbReference>
<evidence type="ECO:0000313" key="2">
    <source>
        <dbReference type="Proteomes" id="UP000032067"/>
    </source>
</evidence>
<dbReference type="InterPro" id="IPR003789">
    <property type="entry name" value="Asn/Gln_tRNA_amidoTrase-B-like"/>
</dbReference>
<dbReference type="Gene3D" id="1.10.1510.10">
    <property type="entry name" value="Uncharacterised protein YqeY/AIM41 PF09424, N-terminal domain"/>
    <property type="match status" value="1"/>
</dbReference>
<dbReference type="RefSeq" id="WP_042576974.1">
    <property type="nucleotide sequence ID" value="NZ_JXQQ01000005.1"/>
</dbReference>
<dbReference type="GO" id="GO:0016884">
    <property type="term" value="F:carbon-nitrogen ligase activity, with glutamine as amido-N-donor"/>
    <property type="evidence" value="ECO:0007669"/>
    <property type="project" value="InterPro"/>
</dbReference>
<sequence>MTLKEQITEDMKTAMRAKDSERLGTIRLLLAALKQKEVDERVELDDPMVVAIVDKMVKQRKDSIAAFTTGGRADLADKEAAEIKVLEVYLPQRMSADETVAAVKAIVAELGASGPGDMGKVMGVVKTRLAGKADMGQVSAAVKAALTGA</sequence>
<organism evidence="1 2">
    <name type="scientific">Variovorax paradoxus</name>
    <dbReference type="NCBI Taxonomy" id="34073"/>
    <lineage>
        <taxon>Bacteria</taxon>
        <taxon>Pseudomonadati</taxon>
        <taxon>Pseudomonadota</taxon>
        <taxon>Betaproteobacteria</taxon>
        <taxon>Burkholderiales</taxon>
        <taxon>Comamonadaceae</taxon>
        <taxon>Variovorax</taxon>
    </lineage>
</organism>
<reference evidence="1 2" key="1">
    <citation type="submission" date="2014-12" db="EMBL/GenBank/DDBJ databases">
        <title>16Stimator: statistical estimation of ribosomal gene copy numbers from draft genome assemblies.</title>
        <authorList>
            <person name="Perisin M.A."/>
            <person name="Vetter M."/>
            <person name="Gilbert J.A."/>
            <person name="Bergelson J."/>
        </authorList>
    </citation>
    <scope>NUCLEOTIDE SEQUENCE [LARGE SCALE GENOMIC DNA]</scope>
    <source>
        <strain evidence="1 2">MEDvA23</strain>
    </source>
</reference>
<dbReference type="InterPro" id="IPR042184">
    <property type="entry name" value="YqeY/Aim41_N"/>
</dbReference>
<dbReference type="PANTHER" id="PTHR28055">
    <property type="entry name" value="ALTERED INHERITANCE OF MITOCHONDRIA PROTEIN 41, MITOCHONDRIAL"/>
    <property type="match status" value="1"/>
</dbReference>
<dbReference type="SUPFAM" id="SSF89095">
    <property type="entry name" value="GatB/YqeY motif"/>
    <property type="match status" value="1"/>
</dbReference>
<gene>
    <name evidence="1" type="ORF">RT97_01260</name>
</gene>
<dbReference type="OrthoDB" id="9788127at2"/>
<dbReference type="AlphaFoldDB" id="A0A0D0M4G4"/>
<accession>A0A0D0M4G4</accession>
<evidence type="ECO:0000313" key="1">
    <source>
        <dbReference type="EMBL" id="KIQ36803.1"/>
    </source>
</evidence>
<proteinExistence type="predicted"/>
<name>A0A0D0M4G4_VARPD</name>
<keyword evidence="1" id="KW-0808">Transferase</keyword>
<comment type="caution">
    <text evidence="1">The sequence shown here is derived from an EMBL/GenBank/DDBJ whole genome shotgun (WGS) entry which is preliminary data.</text>
</comment>
<dbReference type="Proteomes" id="UP000032067">
    <property type="component" value="Unassembled WGS sequence"/>
</dbReference>